<evidence type="ECO:0000256" key="1">
    <source>
        <dbReference type="ARBA" id="ARBA00004193"/>
    </source>
</evidence>
<keyword evidence="10" id="KW-1185">Reference proteome</keyword>
<comment type="caution">
    <text evidence="9">The sequence shown here is derived from an EMBL/GenBank/DDBJ whole genome shotgun (WGS) entry which is preliminary data.</text>
</comment>
<dbReference type="Pfam" id="PF01497">
    <property type="entry name" value="Peripla_BP_2"/>
    <property type="match status" value="1"/>
</dbReference>
<keyword evidence="3" id="KW-0813">Transport</keyword>
<dbReference type="GO" id="GO:0030288">
    <property type="term" value="C:outer membrane-bounded periplasmic space"/>
    <property type="evidence" value="ECO:0007669"/>
    <property type="project" value="TreeGrafter"/>
</dbReference>
<dbReference type="Proteomes" id="UP000315711">
    <property type="component" value="Unassembled WGS sequence"/>
</dbReference>
<name>A0A562QJD3_9BACI</name>
<comment type="subcellular location">
    <subcellularLocation>
        <location evidence="1">Cell membrane</location>
        <topology evidence="1">Lipid-anchor</topology>
    </subcellularLocation>
</comment>
<comment type="similarity">
    <text evidence="2">Belongs to the bacterial solute-binding protein 8 family.</text>
</comment>
<dbReference type="InterPro" id="IPR033870">
    <property type="entry name" value="FatB"/>
</dbReference>
<keyword evidence="4 7" id="KW-0732">Signal</keyword>
<gene>
    <name evidence="9" type="ORF">IQ10_02046</name>
</gene>
<protein>
    <submittedName>
        <fullName evidence="9">Iron complex transport system substrate-binding protein</fullName>
    </submittedName>
</protein>
<dbReference type="RefSeq" id="WP_144450341.1">
    <property type="nucleotide sequence ID" value="NZ_VLKZ01000005.1"/>
</dbReference>
<feature type="compositionally biased region" description="Acidic residues" evidence="6">
    <location>
        <begin position="30"/>
        <end position="52"/>
    </location>
</feature>
<dbReference type="OrthoDB" id="63946at2"/>
<dbReference type="GO" id="GO:0005886">
    <property type="term" value="C:plasma membrane"/>
    <property type="evidence" value="ECO:0007669"/>
    <property type="project" value="UniProtKB-SubCell"/>
</dbReference>
<feature type="signal peptide" evidence="7">
    <location>
        <begin position="1"/>
        <end position="20"/>
    </location>
</feature>
<dbReference type="CDD" id="cd01140">
    <property type="entry name" value="FatB"/>
    <property type="match status" value="1"/>
</dbReference>
<dbReference type="Gene3D" id="3.40.50.1980">
    <property type="entry name" value="Nitrogenase molybdenum iron protein domain"/>
    <property type="match status" value="2"/>
</dbReference>
<sequence>MKKSLIFMFMLMLLAVFVAACGSNSATDTPAEETPAEEEETDVAAEEEPAAEEETEITIQHDLGETVVSKNPSKVVVFDMGVLDTLDALGVEEVVAVPKGNIPEYLAKYDGVEYTNVGSLKEPDFETIYDIQPDLIIISGRTSDAYEELSGIAPTIFMGLDTANYMESFTANVKTLAEIFGKEDVAEEQLAAIQESASQLNEKATASEAQGLIVLANDGAISAYGPGSRFGLLHDVFGVTPVDKNIEVSTHGQNVSFEYIVEKDPKYLFVVDRGAVVGGESPGKQTIENELVQGTQAYQEGNIVYLDPVNWYISGGGLTSVSEMIKEVDVAIE</sequence>
<dbReference type="PROSITE" id="PS51257">
    <property type="entry name" value="PROKAR_LIPOPROTEIN"/>
    <property type="match status" value="1"/>
</dbReference>
<dbReference type="InterPro" id="IPR051313">
    <property type="entry name" value="Bact_iron-sidero_bind"/>
</dbReference>
<evidence type="ECO:0000256" key="2">
    <source>
        <dbReference type="ARBA" id="ARBA00008814"/>
    </source>
</evidence>
<reference evidence="9 10" key="1">
    <citation type="journal article" date="2015" name="Stand. Genomic Sci.">
        <title>Genomic Encyclopedia of Bacterial and Archaeal Type Strains, Phase III: the genomes of soil and plant-associated and newly described type strains.</title>
        <authorList>
            <person name="Whitman W.B."/>
            <person name="Woyke T."/>
            <person name="Klenk H.P."/>
            <person name="Zhou Y."/>
            <person name="Lilburn T.G."/>
            <person name="Beck B.J."/>
            <person name="De Vos P."/>
            <person name="Vandamme P."/>
            <person name="Eisen J.A."/>
            <person name="Garrity G."/>
            <person name="Hugenholtz P."/>
            <person name="Kyrpides N.C."/>
        </authorList>
    </citation>
    <scope>NUCLEOTIDE SEQUENCE [LARGE SCALE GENOMIC DNA]</scope>
    <source>
        <strain evidence="9 10">CGMCC 1.10116</strain>
    </source>
</reference>
<dbReference type="PANTHER" id="PTHR30532">
    <property type="entry name" value="IRON III DICITRATE-BINDING PERIPLASMIC PROTEIN"/>
    <property type="match status" value="1"/>
</dbReference>
<feature type="chain" id="PRO_5039027770" evidence="7">
    <location>
        <begin position="21"/>
        <end position="333"/>
    </location>
</feature>
<dbReference type="PANTHER" id="PTHR30532:SF28">
    <property type="entry name" value="PETROBACTIN-BINDING PROTEIN YCLQ"/>
    <property type="match status" value="1"/>
</dbReference>
<evidence type="ECO:0000313" key="10">
    <source>
        <dbReference type="Proteomes" id="UP000315711"/>
    </source>
</evidence>
<proteinExistence type="inferred from homology"/>
<evidence type="ECO:0000256" key="5">
    <source>
        <dbReference type="SAM" id="Coils"/>
    </source>
</evidence>
<organism evidence="9 10">
    <name type="scientific">Halalkalibacter nanhaiisediminis</name>
    <dbReference type="NCBI Taxonomy" id="688079"/>
    <lineage>
        <taxon>Bacteria</taxon>
        <taxon>Bacillati</taxon>
        <taxon>Bacillota</taxon>
        <taxon>Bacilli</taxon>
        <taxon>Bacillales</taxon>
        <taxon>Bacillaceae</taxon>
        <taxon>Halalkalibacter</taxon>
    </lineage>
</organism>
<dbReference type="EMBL" id="VLKZ01000005">
    <property type="protein sequence ID" value="TWI56156.1"/>
    <property type="molecule type" value="Genomic_DNA"/>
</dbReference>
<evidence type="ECO:0000256" key="4">
    <source>
        <dbReference type="ARBA" id="ARBA00022729"/>
    </source>
</evidence>
<feature type="domain" description="Fe/B12 periplasmic-binding" evidence="8">
    <location>
        <begin position="74"/>
        <end position="333"/>
    </location>
</feature>
<accession>A0A562QJD3</accession>
<evidence type="ECO:0000259" key="8">
    <source>
        <dbReference type="PROSITE" id="PS50983"/>
    </source>
</evidence>
<dbReference type="PROSITE" id="PS50983">
    <property type="entry name" value="FE_B12_PBP"/>
    <property type="match status" value="1"/>
</dbReference>
<dbReference type="SUPFAM" id="SSF53807">
    <property type="entry name" value="Helical backbone' metal receptor"/>
    <property type="match status" value="1"/>
</dbReference>
<evidence type="ECO:0000256" key="3">
    <source>
        <dbReference type="ARBA" id="ARBA00022448"/>
    </source>
</evidence>
<dbReference type="GO" id="GO:1901678">
    <property type="term" value="P:iron coordination entity transport"/>
    <property type="evidence" value="ECO:0007669"/>
    <property type="project" value="UniProtKB-ARBA"/>
</dbReference>
<evidence type="ECO:0000313" key="9">
    <source>
        <dbReference type="EMBL" id="TWI56156.1"/>
    </source>
</evidence>
<dbReference type="AlphaFoldDB" id="A0A562QJD3"/>
<evidence type="ECO:0000256" key="7">
    <source>
        <dbReference type="SAM" id="SignalP"/>
    </source>
</evidence>
<feature type="coiled-coil region" evidence="5">
    <location>
        <begin position="183"/>
        <end position="210"/>
    </location>
</feature>
<feature type="region of interest" description="Disordered" evidence="6">
    <location>
        <begin position="25"/>
        <end position="52"/>
    </location>
</feature>
<evidence type="ECO:0000256" key="6">
    <source>
        <dbReference type="SAM" id="MobiDB-lite"/>
    </source>
</evidence>
<keyword evidence="5" id="KW-0175">Coiled coil</keyword>
<dbReference type="InterPro" id="IPR002491">
    <property type="entry name" value="ABC_transptr_periplasmic_BD"/>
</dbReference>